<feature type="compositionally biased region" description="Low complexity" evidence="1">
    <location>
        <begin position="110"/>
        <end position="120"/>
    </location>
</feature>
<reference evidence="2 3" key="1">
    <citation type="submission" date="2014-04" db="EMBL/GenBank/DDBJ databases">
        <authorList>
            <consortium name="DOE Joint Genome Institute"/>
            <person name="Kuo A."/>
            <person name="Kohler A."/>
            <person name="Costa M.D."/>
            <person name="Nagy L.G."/>
            <person name="Floudas D."/>
            <person name="Copeland A."/>
            <person name="Barry K.W."/>
            <person name="Cichocki N."/>
            <person name="Veneault-Fourrey C."/>
            <person name="LaButti K."/>
            <person name="Lindquist E.A."/>
            <person name="Lipzen A."/>
            <person name="Lundell T."/>
            <person name="Morin E."/>
            <person name="Murat C."/>
            <person name="Sun H."/>
            <person name="Tunlid A."/>
            <person name="Henrissat B."/>
            <person name="Grigoriev I.V."/>
            <person name="Hibbett D.S."/>
            <person name="Martin F."/>
            <person name="Nordberg H.P."/>
            <person name="Cantor M.N."/>
            <person name="Hua S.X."/>
        </authorList>
    </citation>
    <scope>NUCLEOTIDE SEQUENCE [LARGE SCALE GENOMIC DNA]</scope>
    <source>
        <strain evidence="2 3">441</strain>
    </source>
</reference>
<evidence type="ECO:0000313" key="2">
    <source>
        <dbReference type="EMBL" id="KIK22595.1"/>
    </source>
</evidence>
<dbReference type="STRING" id="765257.A0A0C9YCR7"/>
<gene>
    <name evidence="2" type="ORF">PISMIDRAFT_651782</name>
</gene>
<evidence type="ECO:0000313" key="3">
    <source>
        <dbReference type="Proteomes" id="UP000054018"/>
    </source>
</evidence>
<dbReference type="OrthoDB" id="3025659at2759"/>
<dbReference type="EMBL" id="KN833738">
    <property type="protein sequence ID" value="KIK22595.1"/>
    <property type="molecule type" value="Genomic_DNA"/>
</dbReference>
<name>A0A0C9YCR7_9AGAM</name>
<evidence type="ECO:0000256" key="1">
    <source>
        <dbReference type="SAM" id="MobiDB-lite"/>
    </source>
</evidence>
<protein>
    <submittedName>
        <fullName evidence="2">Uncharacterized protein</fullName>
    </submittedName>
</protein>
<dbReference type="HOGENOM" id="CLU_045441_0_0_1"/>
<accession>A0A0C9YCR7</accession>
<dbReference type="AlphaFoldDB" id="A0A0C9YCR7"/>
<feature type="region of interest" description="Disordered" evidence="1">
    <location>
        <begin position="95"/>
        <end position="135"/>
    </location>
</feature>
<dbReference type="Proteomes" id="UP000054018">
    <property type="component" value="Unassembled WGS sequence"/>
</dbReference>
<sequence length="349" mass="39147">MKKSVKQRKANNTFLQLKPDYEWDTVKAQFLMKITQTLQPKLIDFNNYDFTWNIPCQQSSQMQLQTDDDYKFLIAHALKMKEPAVNIKIEAKFAKKGRKNDSGTDHDTSDSSSNFNSETSGDVKRAKKKSKKTKETTLNKDIEEKIKLLRNRWECSKAACTSGAAHCFVHPESPEHFPLSHNHLAIWAAAWQRGPEFADLEKPPNHVRFNDLRIGQAVDSSPLLQRRMAERSQATSSAPIVNFNLPPDLFNAFRLPVTKPASPVQAISTAATTDSLLPDAAKPGPCLSLSEFCAAYSLSGNIHKKLDDNGYTGSSTISYIRVSELKEMGFKHGEIAAMKDAVRQWVTSD</sequence>
<proteinExistence type="predicted"/>
<organism evidence="2 3">
    <name type="scientific">Pisolithus microcarpus 441</name>
    <dbReference type="NCBI Taxonomy" id="765257"/>
    <lineage>
        <taxon>Eukaryota</taxon>
        <taxon>Fungi</taxon>
        <taxon>Dikarya</taxon>
        <taxon>Basidiomycota</taxon>
        <taxon>Agaricomycotina</taxon>
        <taxon>Agaricomycetes</taxon>
        <taxon>Agaricomycetidae</taxon>
        <taxon>Boletales</taxon>
        <taxon>Sclerodermatineae</taxon>
        <taxon>Pisolithaceae</taxon>
        <taxon>Pisolithus</taxon>
    </lineage>
</organism>
<keyword evidence="3" id="KW-1185">Reference proteome</keyword>
<reference evidence="3" key="2">
    <citation type="submission" date="2015-01" db="EMBL/GenBank/DDBJ databases">
        <title>Evolutionary Origins and Diversification of the Mycorrhizal Mutualists.</title>
        <authorList>
            <consortium name="DOE Joint Genome Institute"/>
            <consortium name="Mycorrhizal Genomics Consortium"/>
            <person name="Kohler A."/>
            <person name="Kuo A."/>
            <person name="Nagy L.G."/>
            <person name="Floudas D."/>
            <person name="Copeland A."/>
            <person name="Barry K.W."/>
            <person name="Cichocki N."/>
            <person name="Veneault-Fourrey C."/>
            <person name="LaButti K."/>
            <person name="Lindquist E.A."/>
            <person name="Lipzen A."/>
            <person name="Lundell T."/>
            <person name="Morin E."/>
            <person name="Murat C."/>
            <person name="Riley R."/>
            <person name="Ohm R."/>
            <person name="Sun H."/>
            <person name="Tunlid A."/>
            <person name="Henrissat B."/>
            <person name="Grigoriev I.V."/>
            <person name="Hibbett D.S."/>
            <person name="Martin F."/>
        </authorList>
    </citation>
    <scope>NUCLEOTIDE SEQUENCE [LARGE SCALE GENOMIC DNA]</scope>
    <source>
        <strain evidence="3">441</strain>
    </source>
</reference>
<feature type="compositionally biased region" description="Basic and acidic residues" evidence="1">
    <location>
        <begin position="95"/>
        <end position="109"/>
    </location>
</feature>